<organism evidence="1 2">
    <name type="scientific">Escherichia coli</name>
    <dbReference type="NCBI Taxonomy" id="562"/>
    <lineage>
        <taxon>Bacteria</taxon>
        <taxon>Pseudomonadati</taxon>
        <taxon>Pseudomonadota</taxon>
        <taxon>Gammaproteobacteria</taxon>
        <taxon>Enterobacterales</taxon>
        <taxon>Enterobacteriaceae</taxon>
        <taxon>Escherichia</taxon>
    </lineage>
</organism>
<evidence type="ECO:0000313" key="1">
    <source>
        <dbReference type="EMBL" id="STL74909.1"/>
    </source>
</evidence>
<protein>
    <submittedName>
        <fullName evidence="1">Uncharacterized protein</fullName>
    </submittedName>
</protein>
<accession>A0A377BTG9</accession>
<dbReference type="Proteomes" id="UP000254255">
    <property type="component" value="Unassembled WGS sequence"/>
</dbReference>
<dbReference type="AlphaFoldDB" id="A0A377BTG9"/>
<dbReference type="EMBL" id="UGET01000004">
    <property type="protein sequence ID" value="STL74909.1"/>
    <property type="molecule type" value="Genomic_DNA"/>
</dbReference>
<name>A0A377BTG9_ECOLX</name>
<gene>
    <name evidence="1" type="ORF">NCTC13148_01892</name>
</gene>
<sequence length="46" mass="5424">MMSLKVNIFIDLLICFMNNLKNIQTILPALLVLNSNERANQQKYLW</sequence>
<evidence type="ECO:0000313" key="2">
    <source>
        <dbReference type="Proteomes" id="UP000254255"/>
    </source>
</evidence>
<reference evidence="1 2" key="1">
    <citation type="submission" date="2018-06" db="EMBL/GenBank/DDBJ databases">
        <authorList>
            <consortium name="Pathogen Informatics"/>
            <person name="Doyle S."/>
        </authorList>
    </citation>
    <scope>NUCLEOTIDE SEQUENCE [LARGE SCALE GENOMIC DNA]</scope>
    <source>
        <strain evidence="1 2">NCTC13148</strain>
    </source>
</reference>
<proteinExistence type="predicted"/>